<gene>
    <name evidence="2" type="ORF">DFH08DRAFT_1078447</name>
</gene>
<evidence type="ECO:0000313" key="2">
    <source>
        <dbReference type="EMBL" id="KAJ7351435.1"/>
    </source>
</evidence>
<sequence length="239" mass="25138">MTPSMLSTLFFCCLRPPVEDDSTVIPTETTHLISPGTGLSSPGVPETSAVDHRKYQDRMGTIVRSKEGKMVNVSARAPFILRSASGGSASTPPASPPSAGISSSSPPTPTASSAPPPIAPSVSRRPPVLTMTPAVVHLYTDSRYSSPIGSRSSSRRRTDSSDKYAAYGHSSAERRKQTGPIPSEWLSETESESSLTAQHIPEEPESGVAIASPINISGGKDDIDTDPKAMSIAFSWGDV</sequence>
<feature type="compositionally biased region" description="Low complexity" evidence="1">
    <location>
        <begin position="143"/>
        <end position="152"/>
    </location>
</feature>
<organism evidence="2 3">
    <name type="scientific">Mycena albidolilacea</name>
    <dbReference type="NCBI Taxonomy" id="1033008"/>
    <lineage>
        <taxon>Eukaryota</taxon>
        <taxon>Fungi</taxon>
        <taxon>Dikarya</taxon>
        <taxon>Basidiomycota</taxon>
        <taxon>Agaricomycotina</taxon>
        <taxon>Agaricomycetes</taxon>
        <taxon>Agaricomycetidae</taxon>
        <taxon>Agaricales</taxon>
        <taxon>Marasmiineae</taxon>
        <taxon>Mycenaceae</taxon>
        <taxon>Mycena</taxon>
    </lineage>
</organism>
<protein>
    <submittedName>
        <fullName evidence="2">Uncharacterized protein</fullName>
    </submittedName>
</protein>
<feature type="compositionally biased region" description="Pro residues" evidence="1">
    <location>
        <begin position="106"/>
        <end position="119"/>
    </location>
</feature>
<dbReference type="AlphaFoldDB" id="A0AAD7A8M6"/>
<keyword evidence="3" id="KW-1185">Reference proteome</keyword>
<accession>A0AAD7A8M6</accession>
<feature type="region of interest" description="Disordered" evidence="1">
    <location>
        <begin position="84"/>
        <end position="126"/>
    </location>
</feature>
<name>A0AAD7A8M6_9AGAR</name>
<feature type="compositionally biased region" description="Low complexity" evidence="1">
    <location>
        <begin position="183"/>
        <end position="196"/>
    </location>
</feature>
<evidence type="ECO:0000256" key="1">
    <source>
        <dbReference type="SAM" id="MobiDB-lite"/>
    </source>
</evidence>
<feature type="region of interest" description="Disordered" evidence="1">
    <location>
        <begin position="143"/>
        <end position="224"/>
    </location>
</feature>
<comment type="caution">
    <text evidence="2">The sequence shown here is derived from an EMBL/GenBank/DDBJ whole genome shotgun (WGS) entry which is preliminary data.</text>
</comment>
<reference evidence="2" key="1">
    <citation type="submission" date="2023-03" db="EMBL/GenBank/DDBJ databases">
        <title>Massive genome expansion in bonnet fungi (Mycena s.s.) driven by repeated elements and novel gene families across ecological guilds.</title>
        <authorList>
            <consortium name="Lawrence Berkeley National Laboratory"/>
            <person name="Harder C.B."/>
            <person name="Miyauchi S."/>
            <person name="Viragh M."/>
            <person name="Kuo A."/>
            <person name="Thoen E."/>
            <person name="Andreopoulos B."/>
            <person name="Lu D."/>
            <person name="Skrede I."/>
            <person name="Drula E."/>
            <person name="Henrissat B."/>
            <person name="Morin E."/>
            <person name="Kohler A."/>
            <person name="Barry K."/>
            <person name="LaButti K."/>
            <person name="Morin E."/>
            <person name="Salamov A."/>
            <person name="Lipzen A."/>
            <person name="Mereny Z."/>
            <person name="Hegedus B."/>
            <person name="Baldrian P."/>
            <person name="Stursova M."/>
            <person name="Weitz H."/>
            <person name="Taylor A."/>
            <person name="Grigoriev I.V."/>
            <person name="Nagy L.G."/>
            <person name="Martin F."/>
            <person name="Kauserud H."/>
        </authorList>
    </citation>
    <scope>NUCLEOTIDE SEQUENCE</scope>
    <source>
        <strain evidence="2">CBHHK002</strain>
    </source>
</reference>
<feature type="compositionally biased region" description="Low complexity" evidence="1">
    <location>
        <begin position="84"/>
        <end position="105"/>
    </location>
</feature>
<dbReference type="EMBL" id="JARIHO010000013">
    <property type="protein sequence ID" value="KAJ7351435.1"/>
    <property type="molecule type" value="Genomic_DNA"/>
</dbReference>
<proteinExistence type="predicted"/>
<dbReference type="Proteomes" id="UP001218218">
    <property type="component" value="Unassembled WGS sequence"/>
</dbReference>
<evidence type="ECO:0000313" key="3">
    <source>
        <dbReference type="Proteomes" id="UP001218218"/>
    </source>
</evidence>